<dbReference type="InterPro" id="IPR050546">
    <property type="entry name" value="Glycosyl_Hydrlase_16"/>
</dbReference>
<proteinExistence type="inferred from homology"/>
<reference evidence="5" key="1">
    <citation type="submission" date="2016-11" db="UniProtKB">
        <authorList>
            <consortium name="WormBaseParasite"/>
        </authorList>
    </citation>
    <scope>IDENTIFICATION</scope>
</reference>
<keyword evidence="2" id="KW-0732">Signal</keyword>
<dbReference type="Gene3D" id="2.60.120.200">
    <property type="match status" value="2"/>
</dbReference>
<evidence type="ECO:0000256" key="1">
    <source>
        <dbReference type="ARBA" id="ARBA00006865"/>
    </source>
</evidence>
<dbReference type="Pfam" id="PF00722">
    <property type="entry name" value="Glyco_hydro_16"/>
    <property type="match status" value="1"/>
</dbReference>
<name>A0A1I8I7D0_9PLAT</name>
<dbReference type="Proteomes" id="UP000095280">
    <property type="component" value="Unplaced"/>
</dbReference>
<dbReference type="PROSITE" id="PS51762">
    <property type="entry name" value="GH16_2"/>
    <property type="match status" value="2"/>
</dbReference>
<protein>
    <submittedName>
        <fullName evidence="5">GH16 domain-containing protein</fullName>
    </submittedName>
</protein>
<dbReference type="SUPFAM" id="SSF49899">
    <property type="entry name" value="Concanavalin A-like lectins/glucanases"/>
    <property type="match status" value="2"/>
</dbReference>
<dbReference type="GO" id="GO:0005975">
    <property type="term" value="P:carbohydrate metabolic process"/>
    <property type="evidence" value="ECO:0007669"/>
    <property type="project" value="InterPro"/>
</dbReference>
<accession>A0A1I8I7D0</accession>
<dbReference type="InterPro" id="IPR000757">
    <property type="entry name" value="Beta-glucanase-like"/>
</dbReference>
<feature type="chain" id="PRO_5009320814" evidence="2">
    <location>
        <begin position="21"/>
        <end position="722"/>
    </location>
</feature>
<dbReference type="AlphaFoldDB" id="A0A1I8I7D0"/>
<feature type="domain" description="GH16" evidence="3">
    <location>
        <begin position="37"/>
        <end position="340"/>
    </location>
</feature>
<evidence type="ECO:0000313" key="4">
    <source>
        <dbReference type="Proteomes" id="UP000095280"/>
    </source>
</evidence>
<keyword evidence="4" id="KW-1185">Reference proteome</keyword>
<organism evidence="4 5">
    <name type="scientific">Macrostomum lignano</name>
    <dbReference type="NCBI Taxonomy" id="282301"/>
    <lineage>
        <taxon>Eukaryota</taxon>
        <taxon>Metazoa</taxon>
        <taxon>Spiralia</taxon>
        <taxon>Lophotrochozoa</taxon>
        <taxon>Platyhelminthes</taxon>
        <taxon>Rhabditophora</taxon>
        <taxon>Macrostomorpha</taxon>
        <taxon>Macrostomida</taxon>
        <taxon>Macrostomidae</taxon>
        <taxon>Macrostomum</taxon>
    </lineage>
</organism>
<dbReference type="FunFam" id="2.60.120.200:FF:000217">
    <property type="entry name" value="Gram-negative bacteria-binding protein"/>
    <property type="match status" value="1"/>
</dbReference>
<feature type="signal peptide" evidence="2">
    <location>
        <begin position="1"/>
        <end position="20"/>
    </location>
</feature>
<dbReference type="PANTHER" id="PTHR10963">
    <property type="entry name" value="GLYCOSYL HYDROLASE-RELATED"/>
    <property type="match status" value="1"/>
</dbReference>
<evidence type="ECO:0000259" key="3">
    <source>
        <dbReference type="PROSITE" id="PS51762"/>
    </source>
</evidence>
<sequence>MNKLANFFLLAAAVTAGAEAAAPNAAVNYDGRDLQFSFPKCTSYPCLVFEDNFDSLDFDKWEHEITAGGGGNWEFQYYHNNRRNSFTRDGKLFIKPTLTAEDRGEEFVRNGHLDLWGSSPANLCTGNQWWGCSRSAGGGNIVNPIQSARLRTANTFAFRYGRIEVEAKMPTGDWIWPAIWLLPRRNEYGEWPCSGEIDLVESRGNRNLQGPDGKSAGVDQMGMTLHWGPKWPLNAYSKTHATKNLSGGKTFGTDFHKYQLEWGPEIGLVFSLDGEHVMTVNPPKGFWEYGKEFWVDEKTQQPLDKATWNPWKMSGGATRLAPFDKPFYIIMNVAVGGVNYFGDELTNSPYPKPWRNTDGNAMGNFYSAKNLWLPTWKDEKDETAMQVCTGYPCLVFEDNFDFLDFDKWEREITAGGGDHKEFQYYHNNRRNSFTRDGKLFIKPTLTAEDRGEEFVRNGHLDLWGSSPANLCTGNQWMGCSRTAGGGNIVNPIQSARLRTVNNFAFSYGRIEVRTGSGPPSGCCRGATNWPASGEIDLVEARGNRNLRGPDGQSVGIDQMGMTLHWGPKWPYNGYSKTHATKNLSGGNTFGSSFSLDGKHVMTVNPPKGFWEYGKKFWVDEKTQQPLDKATWNPWKASGGATRLAPFDKPFYIIMNVAVGGVNYFGDELTNSPYPKPWRNTDGNAMGNFYSAKNLWLPTWTDENDETAMQVNYEYVRVWKLQP</sequence>
<dbReference type="PANTHER" id="PTHR10963:SF55">
    <property type="entry name" value="GLYCOSIDE HYDROLASE FAMILY 16 PROTEIN"/>
    <property type="match status" value="1"/>
</dbReference>
<dbReference type="GO" id="GO:0004553">
    <property type="term" value="F:hydrolase activity, hydrolyzing O-glycosyl compounds"/>
    <property type="evidence" value="ECO:0007669"/>
    <property type="project" value="InterPro"/>
</dbReference>
<evidence type="ECO:0000256" key="2">
    <source>
        <dbReference type="SAM" id="SignalP"/>
    </source>
</evidence>
<dbReference type="InterPro" id="IPR013320">
    <property type="entry name" value="ConA-like_dom_sf"/>
</dbReference>
<dbReference type="CDD" id="cd08024">
    <property type="entry name" value="GH16_CCF"/>
    <property type="match status" value="1"/>
</dbReference>
<dbReference type="WBParaSite" id="maker-uti_cns_0010199-snap-gene-0.4-mRNA-1">
    <property type="protein sequence ID" value="maker-uti_cns_0010199-snap-gene-0.4-mRNA-1"/>
    <property type="gene ID" value="maker-uti_cns_0010199-snap-gene-0.4"/>
</dbReference>
<feature type="domain" description="GH16" evidence="3">
    <location>
        <begin position="343"/>
        <end position="722"/>
    </location>
</feature>
<comment type="similarity">
    <text evidence="1">Belongs to the glycosyl hydrolase 16 family.</text>
</comment>
<evidence type="ECO:0000313" key="5">
    <source>
        <dbReference type="WBParaSite" id="maker-uti_cns_0010199-snap-gene-0.4-mRNA-1"/>
    </source>
</evidence>